<keyword evidence="3" id="KW-1185">Reference proteome</keyword>
<dbReference type="GO" id="GO:0016747">
    <property type="term" value="F:acyltransferase activity, transferring groups other than amino-acyl groups"/>
    <property type="evidence" value="ECO:0007669"/>
    <property type="project" value="InterPro"/>
</dbReference>
<accession>A0A926N9W9</accession>
<sequence length="160" mass="18303">MFTIRKAKETDIFSVRRMLKEANINDMGIDQHIQHFFVVEVHAEEVDGEDVKAQMVGAVGMEVYKPYGLLRSFVLDRASWKSEIGLKMVEILLMYAEDKDLEQVYLFAGASSAFFEQIGFAKTTVSELPAEILESDHLKRTIHNGIPMMYKCHATKLQKK</sequence>
<dbReference type="Gene3D" id="3.40.630.30">
    <property type="match status" value="1"/>
</dbReference>
<name>A0A926N9W9_9BACL</name>
<dbReference type="InterPro" id="IPR016181">
    <property type="entry name" value="Acyl_CoA_acyltransferase"/>
</dbReference>
<feature type="domain" description="N-acetyltransferase" evidence="1">
    <location>
        <begin position="2"/>
        <end position="153"/>
    </location>
</feature>
<dbReference type="SUPFAM" id="SSF55729">
    <property type="entry name" value="Acyl-CoA N-acyltransferases (Nat)"/>
    <property type="match status" value="1"/>
</dbReference>
<evidence type="ECO:0000313" key="3">
    <source>
        <dbReference type="Proteomes" id="UP000661691"/>
    </source>
</evidence>
<dbReference type="RefSeq" id="WP_191139542.1">
    <property type="nucleotide sequence ID" value="NZ_JACXAG020000003.1"/>
</dbReference>
<dbReference type="InterPro" id="IPR000182">
    <property type="entry name" value="GNAT_dom"/>
</dbReference>
<evidence type="ECO:0000259" key="1">
    <source>
        <dbReference type="PROSITE" id="PS51186"/>
    </source>
</evidence>
<organism evidence="2 3">
    <name type="scientific">Polycladospora coralii</name>
    <dbReference type="NCBI Taxonomy" id="2771432"/>
    <lineage>
        <taxon>Bacteria</taxon>
        <taxon>Bacillati</taxon>
        <taxon>Bacillota</taxon>
        <taxon>Bacilli</taxon>
        <taxon>Bacillales</taxon>
        <taxon>Thermoactinomycetaceae</taxon>
        <taxon>Polycladospora</taxon>
    </lineage>
</organism>
<dbReference type="Proteomes" id="UP000661691">
    <property type="component" value="Unassembled WGS sequence"/>
</dbReference>
<comment type="caution">
    <text evidence="2">The sequence shown here is derived from an EMBL/GenBank/DDBJ whole genome shotgun (WGS) entry which is preliminary data.</text>
</comment>
<protein>
    <recommendedName>
        <fullName evidence="1">N-acetyltransferase domain-containing protein</fullName>
    </recommendedName>
</protein>
<dbReference type="EMBL" id="JACXAH010000008">
    <property type="protein sequence ID" value="MBD1372117.1"/>
    <property type="molecule type" value="Genomic_DNA"/>
</dbReference>
<evidence type="ECO:0000313" key="2">
    <source>
        <dbReference type="EMBL" id="MBD1372117.1"/>
    </source>
</evidence>
<gene>
    <name evidence="2" type="ORF">IC620_07050</name>
</gene>
<dbReference type="AlphaFoldDB" id="A0A926N9W9"/>
<proteinExistence type="predicted"/>
<reference evidence="2" key="1">
    <citation type="submission" date="2020-09" db="EMBL/GenBank/DDBJ databases">
        <title>A novel bacterium of genus Hazenella, isolated from South China Sea.</title>
        <authorList>
            <person name="Huang H."/>
            <person name="Mo K."/>
            <person name="Hu Y."/>
        </authorList>
    </citation>
    <scope>NUCLEOTIDE SEQUENCE</scope>
    <source>
        <strain evidence="2">IB182357</strain>
    </source>
</reference>
<dbReference type="PROSITE" id="PS51186">
    <property type="entry name" value="GNAT"/>
    <property type="match status" value="1"/>
</dbReference>